<dbReference type="Proteomes" id="UP001219525">
    <property type="component" value="Unassembled WGS sequence"/>
</dbReference>
<accession>A0AAD6Y1D9</accession>
<dbReference type="InterPro" id="IPR046520">
    <property type="entry name" value="DUF6697"/>
</dbReference>
<dbReference type="Pfam" id="PF20411">
    <property type="entry name" value="DUF6697"/>
    <property type="match status" value="1"/>
</dbReference>
<proteinExistence type="predicted"/>
<feature type="region of interest" description="Disordered" evidence="1">
    <location>
        <begin position="147"/>
        <end position="167"/>
    </location>
</feature>
<dbReference type="EMBL" id="JARJCW010000160">
    <property type="protein sequence ID" value="KAJ7189991.1"/>
    <property type="molecule type" value="Genomic_DNA"/>
</dbReference>
<keyword evidence="4" id="KW-1185">Reference proteome</keyword>
<reference evidence="3" key="1">
    <citation type="submission" date="2023-03" db="EMBL/GenBank/DDBJ databases">
        <title>Massive genome expansion in bonnet fungi (Mycena s.s.) driven by repeated elements and novel gene families across ecological guilds.</title>
        <authorList>
            <consortium name="Lawrence Berkeley National Laboratory"/>
            <person name="Harder C.B."/>
            <person name="Miyauchi S."/>
            <person name="Viragh M."/>
            <person name="Kuo A."/>
            <person name="Thoen E."/>
            <person name="Andreopoulos B."/>
            <person name="Lu D."/>
            <person name="Skrede I."/>
            <person name="Drula E."/>
            <person name="Henrissat B."/>
            <person name="Morin E."/>
            <person name="Kohler A."/>
            <person name="Barry K."/>
            <person name="LaButti K."/>
            <person name="Morin E."/>
            <person name="Salamov A."/>
            <person name="Lipzen A."/>
            <person name="Mereny Z."/>
            <person name="Hegedus B."/>
            <person name="Baldrian P."/>
            <person name="Stursova M."/>
            <person name="Weitz H."/>
            <person name="Taylor A."/>
            <person name="Grigoriev I.V."/>
            <person name="Nagy L.G."/>
            <person name="Martin F."/>
            <person name="Kauserud H."/>
        </authorList>
    </citation>
    <scope>NUCLEOTIDE SEQUENCE</scope>
    <source>
        <strain evidence="3">9144</strain>
    </source>
</reference>
<dbReference type="AlphaFoldDB" id="A0AAD6Y1D9"/>
<feature type="domain" description="DUF6697" evidence="2">
    <location>
        <begin position="42"/>
        <end position="135"/>
    </location>
</feature>
<sequence>VLYLPGRTLNLSNGHFLAFGPSNHYNHQIRAWAGSDLIGFHGSTRELFVERNGSILYMGTYKCHYLNDMYPKDMEPPQKIAKSMLVDVALGVPPPAKEISERLIKQQYPTGEIDVEATGLQLVGFNQRLYDALCKGLRVVSGPSFKRKPISQSGAGGSPAKKPKRAL</sequence>
<name>A0AAD6Y1D9_9AGAR</name>
<evidence type="ECO:0000256" key="1">
    <source>
        <dbReference type="SAM" id="MobiDB-lite"/>
    </source>
</evidence>
<evidence type="ECO:0000313" key="3">
    <source>
        <dbReference type="EMBL" id="KAJ7189991.1"/>
    </source>
</evidence>
<evidence type="ECO:0000313" key="4">
    <source>
        <dbReference type="Proteomes" id="UP001219525"/>
    </source>
</evidence>
<protein>
    <recommendedName>
        <fullName evidence="2">DUF6697 domain-containing protein</fullName>
    </recommendedName>
</protein>
<organism evidence="3 4">
    <name type="scientific">Mycena pura</name>
    <dbReference type="NCBI Taxonomy" id="153505"/>
    <lineage>
        <taxon>Eukaryota</taxon>
        <taxon>Fungi</taxon>
        <taxon>Dikarya</taxon>
        <taxon>Basidiomycota</taxon>
        <taxon>Agaricomycotina</taxon>
        <taxon>Agaricomycetes</taxon>
        <taxon>Agaricomycetidae</taxon>
        <taxon>Agaricales</taxon>
        <taxon>Marasmiineae</taxon>
        <taxon>Mycenaceae</taxon>
        <taxon>Mycena</taxon>
    </lineage>
</organism>
<gene>
    <name evidence="3" type="ORF">GGX14DRAFT_382668</name>
</gene>
<comment type="caution">
    <text evidence="3">The sequence shown here is derived from an EMBL/GenBank/DDBJ whole genome shotgun (WGS) entry which is preliminary data.</text>
</comment>
<evidence type="ECO:0000259" key="2">
    <source>
        <dbReference type="Pfam" id="PF20411"/>
    </source>
</evidence>
<feature type="non-terminal residue" evidence="3">
    <location>
        <position position="1"/>
    </location>
</feature>